<feature type="transmembrane region" description="Helical" evidence="1">
    <location>
        <begin position="82"/>
        <end position="103"/>
    </location>
</feature>
<dbReference type="EMBL" id="JASFZW010000005">
    <property type="protein sequence ID" value="KAK2077860.1"/>
    <property type="molecule type" value="Genomic_DNA"/>
</dbReference>
<protein>
    <submittedName>
        <fullName evidence="2">Uncharacterized protein</fullName>
    </submittedName>
</protein>
<feature type="transmembrane region" description="Helical" evidence="1">
    <location>
        <begin position="50"/>
        <end position="70"/>
    </location>
</feature>
<reference evidence="2" key="1">
    <citation type="submission" date="2021-01" db="EMBL/GenBank/DDBJ databases">
        <authorList>
            <person name="Eckstrom K.M.E."/>
        </authorList>
    </citation>
    <scope>NUCLEOTIDE SEQUENCE</scope>
    <source>
        <strain evidence="2">UVCC 0001</strain>
    </source>
</reference>
<proteinExistence type="predicted"/>
<gene>
    <name evidence="2" type="ORF">QBZ16_003728</name>
</gene>
<comment type="caution">
    <text evidence="2">The sequence shown here is derived from an EMBL/GenBank/DDBJ whole genome shotgun (WGS) entry which is preliminary data.</text>
</comment>
<keyword evidence="3" id="KW-1185">Reference proteome</keyword>
<keyword evidence="1" id="KW-0812">Transmembrane</keyword>
<evidence type="ECO:0000256" key="1">
    <source>
        <dbReference type="SAM" id="Phobius"/>
    </source>
</evidence>
<dbReference type="AlphaFoldDB" id="A0AAD9IIM8"/>
<name>A0AAD9IIM8_PROWI</name>
<sequence>MAARTTSIAVGHKVSTDELRQRGADRALDEYYKLLGEYDPVNGRSQENPLWLLANHTIFTSAISLPGLVGGFGRVADICRPWLQHGAVALIPFLFFCIFRAPVPGGFSLLPGPKLALILLLTLLWVIVSGPGAEAQAPSVSPEQLRKWYAGRAPPSPAATKTQQDLEVRELESEVYGIDHANSANLSCLEDCAFRLSTCAAGGVGIGCLWVLPRLAGSP</sequence>
<feature type="transmembrane region" description="Helical" evidence="1">
    <location>
        <begin position="115"/>
        <end position="133"/>
    </location>
</feature>
<keyword evidence="1" id="KW-1133">Transmembrane helix</keyword>
<accession>A0AAD9IIM8</accession>
<dbReference type="Proteomes" id="UP001255856">
    <property type="component" value="Unassembled WGS sequence"/>
</dbReference>
<keyword evidence="1" id="KW-0472">Membrane</keyword>
<evidence type="ECO:0000313" key="3">
    <source>
        <dbReference type="Proteomes" id="UP001255856"/>
    </source>
</evidence>
<evidence type="ECO:0000313" key="2">
    <source>
        <dbReference type="EMBL" id="KAK2077860.1"/>
    </source>
</evidence>
<organism evidence="2 3">
    <name type="scientific">Prototheca wickerhamii</name>
    <dbReference type="NCBI Taxonomy" id="3111"/>
    <lineage>
        <taxon>Eukaryota</taxon>
        <taxon>Viridiplantae</taxon>
        <taxon>Chlorophyta</taxon>
        <taxon>core chlorophytes</taxon>
        <taxon>Trebouxiophyceae</taxon>
        <taxon>Chlorellales</taxon>
        <taxon>Chlorellaceae</taxon>
        <taxon>Prototheca</taxon>
    </lineage>
</organism>